<proteinExistence type="inferred from homology"/>
<evidence type="ECO:0000256" key="3">
    <source>
        <dbReference type="ARBA" id="ARBA00009014"/>
    </source>
</evidence>
<dbReference type="Gene3D" id="3.40.50.620">
    <property type="entry name" value="HUPs"/>
    <property type="match status" value="1"/>
</dbReference>
<comment type="pathway">
    <text evidence="2 11">Cofactor biosynthesis; NAD(+) biosynthesis; deamido-NAD(+) from nicotinate D-ribonucleotide: step 1/1.</text>
</comment>
<evidence type="ECO:0000313" key="13">
    <source>
        <dbReference type="EMBL" id="MBR9729442.1"/>
    </source>
</evidence>
<sequence length="206" mass="23926">MRIGILGGTFDPIHIGHIQPALDAYQQLQLDNVWLMPNHIPPHKSQTSVSTEHRLNMVKQVCQQFQAFELCDIEATRNAPSYSVTTLKLLKQKYPQHTFYFIMGMDSFINLPSWYNWQSLFNYCHIALCARPGWQLPADSCMQQQLNQRNQHDNQQTGQIHRIKSQLLAISSTEIRARIQHRNSTDAMLMPYTAQYIQQHQLYGVS</sequence>
<protein>
    <recommendedName>
        <fullName evidence="11">Probable nicotinate-nucleotide adenylyltransferase</fullName>
        <ecNumber evidence="11">2.7.7.18</ecNumber>
    </recommendedName>
    <alternativeName>
        <fullName evidence="11">Deamido-NAD(+) diphosphorylase</fullName>
    </alternativeName>
    <alternativeName>
        <fullName evidence="11">Deamido-NAD(+) pyrophosphorylase</fullName>
    </alternativeName>
    <alternativeName>
        <fullName evidence="11">Nicotinate mononucleotide adenylyltransferase</fullName>
        <shortName evidence="11">NaMN adenylyltransferase</shortName>
    </alternativeName>
</protein>
<dbReference type="InterPro" id="IPR005248">
    <property type="entry name" value="NadD/NMNAT"/>
</dbReference>
<gene>
    <name evidence="11 13" type="primary">nadD</name>
    <name evidence="13" type="ORF">G3R48_15795</name>
</gene>
<evidence type="ECO:0000256" key="2">
    <source>
        <dbReference type="ARBA" id="ARBA00005019"/>
    </source>
</evidence>
<comment type="caution">
    <text evidence="13">The sequence shown here is derived from an EMBL/GenBank/DDBJ whole genome shotgun (WGS) entry which is preliminary data.</text>
</comment>
<dbReference type="HAMAP" id="MF_00244">
    <property type="entry name" value="NaMN_adenylyltr"/>
    <property type="match status" value="1"/>
</dbReference>
<evidence type="ECO:0000256" key="4">
    <source>
        <dbReference type="ARBA" id="ARBA00022642"/>
    </source>
</evidence>
<dbReference type="SUPFAM" id="SSF52374">
    <property type="entry name" value="Nucleotidylyl transferase"/>
    <property type="match status" value="1"/>
</dbReference>
<comment type="function">
    <text evidence="1 11">Catalyzes the reversible adenylation of nicotinate mononucleotide (NaMN) to nicotinic acid adenine dinucleotide (NaAD).</text>
</comment>
<accession>A0ABS5I5Z6</accession>
<keyword evidence="5 11" id="KW-0808">Transferase</keyword>
<dbReference type="Proteomes" id="UP000811844">
    <property type="component" value="Unassembled WGS sequence"/>
</dbReference>
<evidence type="ECO:0000313" key="14">
    <source>
        <dbReference type="Proteomes" id="UP000811844"/>
    </source>
</evidence>
<feature type="domain" description="Cytidyltransferase-like" evidence="12">
    <location>
        <begin position="5"/>
        <end position="178"/>
    </location>
</feature>
<dbReference type="PANTHER" id="PTHR39321:SF3">
    <property type="entry name" value="PHOSPHOPANTETHEINE ADENYLYLTRANSFERASE"/>
    <property type="match status" value="1"/>
</dbReference>
<dbReference type="InterPro" id="IPR004821">
    <property type="entry name" value="Cyt_trans-like"/>
</dbReference>
<evidence type="ECO:0000256" key="6">
    <source>
        <dbReference type="ARBA" id="ARBA00022695"/>
    </source>
</evidence>
<comment type="catalytic activity">
    <reaction evidence="10 11">
        <text>nicotinate beta-D-ribonucleotide + ATP + H(+) = deamido-NAD(+) + diphosphate</text>
        <dbReference type="Rhea" id="RHEA:22860"/>
        <dbReference type="ChEBI" id="CHEBI:15378"/>
        <dbReference type="ChEBI" id="CHEBI:30616"/>
        <dbReference type="ChEBI" id="CHEBI:33019"/>
        <dbReference type="ChEBI" id="CHEBI:57502"/>
        <dbReference type="ChEBI" id="CHEBI:58437"/>
        <dbReference type="EC" id="2.7.7.18"/>
    </reaction>
</comment>
<dbReference type="GO" id="GO:0004515">
    <property type="term" value="F:nicotinate-nucleotide adenylyltransferase activity"/>
    <property type="evidence" value="ECO:0007669"/>
    <property type="project" value="UniProtKB-EC"/>
</dbReference>
<evidence type="ECO:0000256" key="11">
    <source>
        <dbReference type="HAMAP-Rule" id="MF_00244"/>
    </source>
</evidence>
<dbReference type="EMBL" id="JAAIKR010000020">
    <property type="protein sequence ID" value="MBR9729442.1"/>
    <property type="molecule type" value="Genomic_DNA"/>
</dbReference>
<keyword evidence="4 11" id="KW-0662">Pyridine nucleotide biosynthesis</keyword>
<dbReference type="NCBIfam" id="NF000839">
    <property type="entry name" value="PRK00071.1-1"/>
    <property type="match status" value="1"/>
</dbReference>
<organism evidence="13 14">
    <name type="scientific">Shewanella intestini</name>
    <dbReference type="NCBI Taxonomy" id="2017544"/>
    <lineage>
        <taxon>Bacteria</taxon>
        <taxon>Pseudomonadati</taxon>
        <taxon>Pseudomonadota</taxon>
        <taxon>Gammaproteobacteria</taxon>
        <taxon>Alteromonadales</taxon>
        <taxon>Shewanellaceae</taxon>
        <taxon>Shewanella</taxon>
    </lineage>
</organism>
<dbReference type="RefSeq" id="WP_153661531.1">
    <property type="nucleotide sequence ID" value="NZ_JAAIKR010000020.1"/>
</dbReference>
<dbReference type="CDD" id="cd02165">
    <property type="entry name" value="NMNAT"/>
    <property type="match status" value="1"/>
</dbReference>
<keyword evidence="8 11" id="KW-0067">ATP-binding</keyword>
<evidence type="ECO:0000256" key="8">
    <source>
        <dbReference type="ARBA" id="ARBA00022840"/>
    </source>
</evidence>
<dbReference type="PANTHER" id="PTHR39321">
    <property type="entry name" value="NICOTINATE-NUCLEOTIDE ADENYLYLTRANSFERASE-RELATED"/>
    <property type="match status" value="1"/>
</dbReference>
<evidence type="ECO:0000256" key="9">
    <source>
        <dbReference type="ARBA" id="ARBA00023027"/>
    </source>
</evidence>
<keyword evidence="14" id="KW-1185">Reference proteome</keyword>
<evidence type="ECO:0000256" key="10">
    <source>
        <dbReference type="ARBA" id="ARBA00048721"/>
    </source>
</evidence>
<evidence type="ECO:0000256" key="1">
    <source>
        <dbReference type="ARBA" id="ARBA00002324"/>
    </source>
</evidence>
<keyword evidence="9 11" id="KW-0520">NAD</keyword>
<dbReference type="NCBIfam" id="TIGR00125">
    <property type="entry name" value="cyt_tran_rel"/>
    <property type="match status" value="1"/>
</dbReference>
<reference evidence="13 14" key="1">
    <citation type="submission" date="2020-02" db="EMBL/GenBank/DDBJ databases">
        <title>Shewanella WXL01 sp. nov., a marine bacterium isolated from green algae in Luhuitou Fringing Reef (Northern South China Sea).</title>
        <authorList>
            <person name="Wang X."/>
        </authorList>
    </citation>
    <scope>NUCLEOTIDE SEQUENCE [LARGE SCALE GENOMIC DNA]</scope>
    <source>
        <strain evidence="13 14">MCCC 1A01895</strain>
    </source>
</reference>
<dbReference type="EC" id="2.7.7.18" evidence="11"/>
<evidence type="ECO:0000259" key="12">
    <source>
        <dbReference type="Pfam" id="PF01467"/>
    </source>
</evidence>
<keyword evidence="7 11" id="KW-0547">Nucleotide-binding</keyword>
<name>A0ABS5I5Z6_9GAMM</name>
<dbReference type="Pfam" id="PF01467">
    <property type="entry name" value="CTP_transf_like"/>
    <property type="match status" value="1"/>
</dbReference>
<evidence type="ECO:0000256" key="5">
    <source>
        <dbReference type="ARBA" id="ARBA00022679"/>
    </source>
</evidence>
<evidence type="ECO:0000256" key="7">
    <source>
        <dbReference type="ARBA" id="ARBA00022741"/>
    </source>
</evidence>
<comment type="similarity">
    <text evidence="3 11">Belongs to the NadD family.</text>
</comment>
<dbReference type="InterPro" id="IPR014729">
    <property type="entry name" value="Rossmann-like_a/b/a_fold"/>
</dbReference>
<dbReference type="NCBIfam" id="NF000840">
    <property type="entry name" value="PRK00071.1-3"/>
    <property type="match status" value="1"/>
</dbReference>
<dbReference type="NCBIfam" id="TIGR00482">
    <property type="entry name" value="nicotinate (nicotinamide) nucleotide adenylyltransferase"/>
    <property type="match status" value="1"/>
</dbReference>
<keyword evidence="6 11" id="KW-0548">Nucleotidyltransferase</keyword>